<keyword evidence="3" id="KW-1185">Reference proteome</keyword>
<feature type="compositionally biased region" description="Acidic residues" evidence="1">
    <location>
        <begin position="552"/>
        <end position="567"/>
    </location>
</feature>
<reference evidence="2" key="1">
    <citation type="submission" date="2023-08" db="EMBL/GenBank/DDBJ databases">
        <title>Reference Genome Resource for the Citrus Pathogen Phytophthora citrophthora.</title>
        <authorList>
            <person name="Moller H."/>
            <person name="Coetzee B."/>
            <person name="Rose L.J."/>
            <person name="Van Niekerk J.M."/>
        </authorList>
    </citation>
    <scope>NUCLEOTIDE SEQUENCE</scope>
    <source>
        <strain evidence="2">STE-U-9442</strain>
    </source>
</reference>
<feature type="compositionally biased region" description="Low complexity" evidence="1">
    <location>
        <begin position="479"/>
        <end position="511"/>
    </location>
</feature>
<proteinExistence type="predicted"/>
<evidence type="ECO:0000256" key="1">
    <source>
        <dbReference type="SAM" id="MobiDB-lite"/>
    </source>
</evidence>
<protein>
    <submittedName>
        <fullName evidence="2">Triple functional domain protein</fullName>
    </submittedName>
</protein>
<feature type="compositionally biased region" description="Low complexity" evidence="1">
    <location>
        <begin position="455"/>
        <end position="467"/>
    </location>
</feature>
<feature type="compositionally biased region" description="Pro residues" evidence="1">
    <location>
        <begin position="512"/>
        <end position="524"/>
    </location>
</feature>
<feature type="compositionally biased region" description="Polar residues" evidence="1">
    <location>
        <begin position="154"/>
        <end position="173"/>
    </location>
</feature>
<evidence type="ECO:0000313" key="3">
    <source>
        <dbReference type="Proteomes" id="UP001259832"/>
    </source>
</evidence>
<organism evidence="2 3">
    <name type="scientific">Phytophthora citrophthora</name>
    <dbReference type="NCBI Taxonomy" id="4793"/>
    <lineage>
        <taxon>Eukaryota</taxon>
        <taxon>Sar</taxon>
        <taxon>Stramenopiles</taxon>
        <taxon>Oomycota</taxon>
        <taxon>Peronosporomycetes</taxon>
        <taxon>Peronosporales</taxon>
        <taxon>Peronosporaceae</taxon>
        <taxon>Phytophthora</taxon>
    </lineage>
</organism>
<dbReference type="AlphaFoldDB" id="A0AAD9LSR3"/>
<dbReference type="EMBL" id="JASMQC010000002">
    <property type="protein sequence ID" value="KAK1947286.1"/>
    <property type="molecule type" value="Genomic_DNA"/>
</dbReference>
<feature type="region of interest" description="Disordered" evidence="1">
    <location>
        <begin position="143"/>
        <end position="178"/>
    </location>
</feature>
<sequence>MDEKSMASNELAAILARRRAKAGGESEPPVPAVEQSASPASEPAPSAARSSIAERIARLKQQSAAASAAGAAAPVPSAPRFNPPAPASEPSEQLHASNSSVGSSSDVSAASEPIDTSAVAAAQEAAGIRKASSKIQQLQGSLGINVNPFGRPGASSSGGYRSGQRESIMSTGEEQYGHTQHAMGVAMPGMTGSAIPMPGLAKGGFRLPGMAAGGEPSAETPAAALDDSHATMNRVAGPKRRGPARPPPGAFRIPTMAAPIIDNVEPAQVSASEPVGNMNAAPTEVAEPMAQETPVLVSPPAPEPANLFGSPAPAPVYTPAPVQAPVPAPTPVSASAPAAPAVAATLHKLPEPEVMPPMKPYQIEDDDPYAPKYDAPAEQYSYAPAGFPSALMANFSMDELSIDDKPKPVASSTPSSTSASSLFGGSSTPAPISEATPKPISPPPAAPVELPKPAPAAVFTPAPTLVPERVTSPTPVNVPAPVEAATPSPAPAPVTAAPTASTTATPEVFTPVPAPTPSPVPAPTPVVASTPASAPAQASGSFLFGATAASGLDDDDSSESDWSDDDKDGNQSLFGAQSAAPKPAAAAPTPVLVTPSQPTPELHQAPAPISGGLFGPPASSPAPGFVQATPQPAAIPPAPYSSLFSGAVSSSSESESDSDDEGGLFGTGVPSKR</sequence>
<feature type="compositionally biased region" description="Low complexity" evidence="1">
    <location>
        <begin position="410"/>
        <end position="429"/>
    </location>
</feature>
<feature type="compositionally biased region" description="Low complexity" evidence="1">
    <location>
        <begin position="641"/>
        <end position="653"/>
    </location>
</feature>
<dbReference type="Proteomes" id="UP001259832">
    <property type="component" value="Unassembled WGS sequence"/>
</dbReference>
<gene>
    <name evidence="2" type="ORF">P3T76_001296</name>
</gene>
<feature type="region of interest" description="Disordered" evidence="1">
    <location>
        <begin position="17"/>
        <end position="110"/>
    </location>
</feature>
<feature type="compositionally biased region" description="Low complexity" evidence="1">
    <location>
        <begin position="63"/>
        <end position="79"/>
    </location>
</feature>
<feature type="region of interest" description="Disordered" evidence="1">
    <location>
        <begin position="402"/>
        <end position="673"/>
    </location>
</feature>
<feature type="compositionally biased region" description="Low complexity" evidence="1">
    <location>
        <begin position="525"/>
        <end position="539"/>
    </location>
</feature>
<feature type="compositionally biased region" description="Low complexity" evidence="1">
    <location>
        <begin position="576"/>
        <end position="590"/>
    </location>
</feature>
<accession>A0AAD9LSR3</accession>
<feature type="compositionally biased region" description="Low complexity" evidence="1">
    <location>
        <begin position="32"/>
        <end position="54"/>
    </location>
</feature>
<comment type="caution">
    <text evidence="2">The sequence shown here is derived from an EMBL/GenBank/DDBJ whole genome shotgun (WGS) entry which is preliminary data.</text>
</comment>
<feature type="compositionally biased region" description="Pro residues" evidence="1">
    <location>
        <begin position="439"/>
        <end position="454"/>
    </location>
</feature>
<evidence type="ECO:0000313" key="2">
    <source>
        <dbReference type="EMBL" id="KAK1947286.1"/>
    </source>
</evidence>
<feature type="compositionally biased region" description="Low complexity" evidence="1">
    <location>
        <begin position="96"/>
        <end position="110"/>
    </location>
</feature>
<name>A0AAD9LSR3_9STRA</name>